<dbReference type="SUPFAM" id="SSF53756">
    <property type="entry name" value="UDP-Glycosyltransferase/glycogen phosphorylase"/>
    <property type="match status" value="1"/>
</dbReference>
<evidence type="ECO:0000313" key="3">
    <source>
        <dbReference type="Proteomes" id="UP000604243"/>
    </source>
</evidence>
<reference evidence="3" key="1">
    <citation type="journal article" date="2019" name="Int. J. Syst. Evol. Microbiol.">
        <title>The Global Catalogue of Microorganisms (GCM) 10K type strain sequencing project: providing services to taxonomists for standard genome sequencing and annotation.</title>
        <authorList>
            <consortium name="The Broad Institute Genomics Platform"/>
            <consortium name="The Broad Institute Genome Sequencing Center for Infectious Disease"/>
            <person name="Wu L."/>
            <person name="Ma J."/>
        </authorList>
    </citation>
    <scope>NUCLEOTIDE SEQUENCE [LARGE SCALE GENOMIC DNA]</scope>
    <source>
        <strain evidence="3">KCTC 42082</strain>
    </source>
</reference>
<dbReference type="Pfam" id="PF04101">
    <property type="entry name" value="Glyco_tran_28_C"/>
    <property type="match status" value="1"/>
</dbReference>
<dbReference type="EMBL" id="BMZM01000003">
    <property type="protein sequence ID" value="GHC29847.1"/>
    <property type="molecule type" value="Genomic_DNA"/>
</dbReference>
<sequence>MRILFSNGTQLPFERMTNIFLKMAAMLENAEIYYQAGKGAYDIEVSSSCRDRNKIHVFDFCPEDKYEALLKQSDIVVTHAGMGNVINLLAMQVDFVMFPRLVKYGEHRNNHQLDSAVAIFKKFDIPYFTEENELVEYISNSGNVRKLKNDFSDLIKSNRKLMGDGLNSLIYGESRY</sequence>
<dbReference type="InterPro" id="IPR007235">
    <property type="entry name" value="Glyco_trans_28_C"/>
</dbReference>
<organism evidence="2 3">
    <name type="scientific">Kushneria pakistanensis</name>
    <dbReference type="NCBI Taxonomy" id="1508770"/>
    <lineage>
        <taxon>Bacteria</taxon>
        <taxon>Pseudomonadati</taxon>
        <taxon>Pseudomonadota</taxon>
        <taxon>Gammaproteobacteria</taxon>
        <taxon>Oceanospirillales</taxon>
        <taxon>Halomonadaceae</taxon>
        <taxon>Kushneria</taxon>
    </lineage>
</organism>
<protein>
    <recommendedName>
        <fullName evidence="1">Glycosyl transferase family 28 C-terminal domain-containing protein</fullName>
    </recommendedName>
</protein>
<name>A0ABQ3FMY3_9GAMM</name>
<evidence type="ECO:0000313" key="2">
    <source>
        <dbReference type="EMBL" id="GHC29847.1"/>
    </source>
</evidence>
<evidence type="ECO:0000259" key="1">
    <source>
        <dbReference type="Pfam" id="PF04101"/>
    </source>
</evidence>
<dbReference type="RefSeq" id="WP_189518630.1">
    <property type="nucleotide sequence ID" value="NZ_BMZM01000003.1"/>
</dbReference>
<keyword evidence="3" id="KW-1185">Reference proteome</keyword>
<dbReference type="Gene3D" id="3.40.50.2000">
    <property type="entry name" value="Glycogen Phosphorylase B"/>
    <property type="match status" value="1"/>
</dbReference>
<proteinExistence type="predicted"/>
<feature type="domain" description="Glycosyl transferase family 28 C-terminal" evidence="1">
    <location>
        <begin position="12"/>
        <end position="115"/>
    </location>
</feature>
<accession>A0ABQ3FMY3</accession>
<dbReference type="Proteomes" id="UP000604243">
    <property type="component" value="Unassembled WGS sequence"/>
</dbReference>
<gene>
    <name evidence="2" type="ORF">GCM10010082_24770</name>
</gene>
<comment type="caution">
    <text evidence="2">The sequence shown here is derived from an EMBL/GenBank/DDBJ whole genome shotgun (WGS) entry which is preliminary data.</text>
</comment>